<evidence type="ECO:0000313" key="3">
    <source>
        <dbReference type="Proteomes" id="UP001596044"/>
    </source>
</evidence>
<dbReference type="InterPro" id="IPR003812">
    <property type="entry name" value="Fido"/>
</dbReference>
<dbReference type="Proteomes" id="UP001596044">
    <property type="component" value="Unassembled WGS sequence"/>
</dbReference>
<accession>A0ABW0KGN2</accession>
<reference evidence="3" key="1">
    <citation type="journal article" date="2019" name="Int. J. Syst. Evol. Microbiol.">
        <title>The Global Catalogue of Microorganisms (GCM) 10K type strain sequencing project: providing services to taxonomists for standard genome sequencing and annotation.</title>
        <authorList>
            <consortium name="The Broad Institute Genomics Platform"/>
            <consortium name="The Broad Institute Genome Sequencing Center for Infectious Disease"/>
            <person name="Wu L."/>
            <person name="Ma J."/>
        </authorList>
    </citation>
    <scope>NUCLEOTIDE SEQUENCE [LARGE SCALE GENOMIC DNA]</scope>
    <source>
        <strain evidence="3">KACC 11904</strain>
    </source>
</reference>
<organism evidence="2 3">
    <name type="scientific">Paenibacillus aestuarii</name>
    <dbReference type="NCBI Taxonomy" id="516965"/>
    <lineage>
        <taxon>Bacteria</taxon>
        <taxon>Bacillati</taxon>
        <taxon>Bacillota</taxon>
        <taxon>Bacilli</taxon>
        <taxon>Bacillales</taxon>
        <taxon>Paenibacillaceae</taxon>
        <taxon>Paenibacillus</taxon>
    </lineage>
</organism>
<evidence type="ECO:0000259" key="1">
    <source>
        <dbReference type="PROSITE" id="PS51459"/>
    </source>
</evidence>
<name>A0ABW0KGN2_9BACL</name>
<feature type="domain" description="Fido" evidence="1">
    <location>
        <begin position="93"/>
        <end position="232"/>
    </location>
</feature>
<dbReference type="PANTHER" id="PTHR13504:SF38">
    <property type="entry name" value="FIDO DOMAIN-CONTAINING PROTEIN"/>
    <property type="match status" value="1"/>
</dbReference>
<dbReference type="InterPro" id="IPR040198">
    <property type="entry name" value="Fido_containing"/>
</dbReference>
<dbReference type="EMBL" id="JBHSMJ010000042">
    <property type="protein sequence ID" value="MFC5452156.1"/>
    <property type="molecule type" value="Genomic_DNA"/>
</dbReference>
<dbReference type="PROSITE" id="PS51459">
    <property type="entry name" value="FIDO"/>
    <property type="match status" value="1"/>
</dbReference>
<gene>
    <name evidence="2" type="ORF">ACFPOG_28515</name>
</gene>
<comment type="caution">
    <text evidence="2">The sequence shown here is derived from an EMBL/GenBank/DDBJ whole genome shotgun (WGS) entry which is preliminary data.</text>
</comment>
<dbReference type="SUPFAM" id="SSF140931">
    <property type="entry name" value="Fic-like"/>
    <property type="match status" value="1"/>
</dbReference>
<proteinExistence type="predicted"/>
<keyword evidence="3" id="KW-1185">Reference proteome</keyword>
<evidence type="ECO:0000313" key="2">
    <source>
        <dbReference type="EMBL" id="MFC5452156.1"/>
    </source>
</evidence>
<protein>
    <submittedName>
        <fullName evidence="2">Fic family protein</fullName>
    </submittedName>
</protein>
<dbReference type="Pfam" id="PF02661">
    <property type="entry name" value="Fic"/>
    <property type="match status" value="1"/>
</dbReference>
<dbReference type="PANTHER" id="PTHR13504">
    <property type="entry name" value="FIDO DOMAIN-CONTAINING PROTEIN DDB_G0283145"/>
    <property type="match status" value="1"/>
</dbReference>
<dbReference type="RefSeq" id="WP_270877725.1">
    <property type="nucleotide sequence ID" value="NZ_JAQFVF010000005.1"/>
</dbReference>
<dbReference type="Gene3D" id="1.10.3290.10">
    <property type="entry name" value="Fido-like domain"/>
    <property type="match status" value="1"/>
</dbReference>
<dbReference type="InterPro" id="IPR036597">
    <property type="entry name" value="Fido-like_dom_sf"/>
</dbReference>
<sequence length="246" mass="28247">MNFGKIDILKNELDKLRPLPAAAVRNLEQVYRVEWTYNSNAIEGNTLTLLETKLVLEEGLTIGGKKLSEHFEVVNHSEAINYVQDVVNRNMELTEYVIKSIHHLVLKNIDDENAGRYRMINVLISGSEHIPPNFSVLAEKMEQLIQWYDEHKDKLHPVELAAEFQFRFVYIHPFSDGNGRTARLLMNLILMKYGFPPAIVKAANDARLRYYETLELASMGENLKPFVQLIAECVEDSLKKYIGAVK</sequence>